<organism evidence="1">
    <name type="scientific">viral metagenome</name>
    <dbReference type="NCBI Taxonomy" id="1070528"/>
    <lineage>
        <taxon>unclassified sequences</taxon>
        <taxon>metagenomes</taxon>
        <taxon>organismal metagenomes</taxon>
    </lineage>
</organism>
<sequence length="219" mass="25798">MSTGKKLHTFATIMQELEELTSYTTQELDVQRKSTSKNRYVLPLIRIRNRLAVLEKHMPRAFKIKRKTTRTTMPDGLIKRMLITDELAAFLHVERGTKLSRVEVRRAISMYCHVKDDESRVSMLVWTSLNPHRDRDLLDSKDRRIVHPNNDLSVLLRYPQYVKFVESGEYKRRNKRTGEMVTVTDSRLYTYIITKLIECHFLKDKRSVIETNGESQCPP</sequence>
<evidence type="ECO:0008006" key="2">
    <source>
        <dbReference type="Google" id="ProtNLM"/>
    </source>
</evidence>
<dbReference type="EMBL" id="MN740609">
    <property type="protein sequence ID" value="QHU35486.1"/>
    <property type="molecule type" value="Genomic_DNA"/>
</dbReference>
<dbReference type="AlphaFoldDB" id="A0A6C0LXA4"/>
<name>A0A6C0LXA4_9ZZZZ</name>
<proteinExistence type="predicted"/>
<reference evidence="1" key="1">
    <citation type="journal article" date="2020" name="Nature">
        <title>Giant virus diversity and host interactions through global metagenomics.</title>
        <authorList>
            <person name="Schulz F."/>
            <person name="Roux S."/>
            <person name="Paez-Espino D."/>
            <person name="Jungbluth S."/>
            <person name="Walsh D.A."/>
            <person name="Denef V.J."/>
            <person name="McMahon K.D."/>
            <person name="Konstantinidis K.T."/>
            <person name="Eloe-Fadrosh E.A."/>
            <person name="Kyrpides N.C."/>
            <person name="Woyke T."/>
        </authorList>
    </citation>
    <scope>NUCLEOTIDE SEQUENCE</scope>
    <source>
        <strain evidence="1">GVMAG-S-1029409-49</strain>
    </source>
</reference>
<accession>A0A6C0LXA4</accession>
<protein>
    <recommendedName>
        <fullName evidence="2">DM2 domain-containing protein</fullName>
    </recommendedName>
</protein>
<evidence type="ECO:0000313" key="1">
    <source>
        <dbReference type="EMBL" id="QHU35486.1"/>
    </source>
</evidence>